<dbReference type="PANTHER" id="PTHR12316">
    <property type="entry name" value="NINJURIN-RELATED"/>
    <property type="match status" value="1"/>
</dbReference>
<feature type="region of interest" description="Disordered" evidence="7">
    <location>
        <begin position="81"/>
        <end position="109"/>
    </location>
</feature>
<keyword evidence="10" id="KW-1185">Reference proteome</keyword>
<keyword evidence="4" id="KW-0130">Cell adhesion</keyword>
<dbReference type="EMBL" id="JARBDR010000141">
    <property type="protein sequence ID" value="KAJ8320251.1"/>
    <property type="molecule type" value="Genomic_DNA"/>
</dbReference>
<feature type="transmembrane region" description="Helical" evidence="8">
    <location>
        <begin position="153"/>
        <end position="180"/>
    </location>
</feature>
<evidence type="ECO:0000313" key="10">
    <source>
        <dbReference type="Proteomes" id="UP001217089"/>
    </source>
</evidence>
<keyword evidence="5 8" id="KW-1133">Transmembrane helix</keyword>
<dbReference type="InterPro" id="IPR007007">
    <property type="entry name" value="Ninjurin"/>
</dbReference>
<feature type="compositionally biased region" description="Basic and acidic residues" evidence="7">
    <location>
        <begin position="92"/>
        <end position="102"/>
    </location>
</feature>
<protein>
    <recommendedName>
        <fullName evidence="11">Ninjurin-1</fullName>
    </recommendedName>
</protein>
<feature type="transmembrane region" description="Helical" evidence="8">
    <location>
        <begin position="201"/>
        <end position="224"/>
    </location>
</feature>
<sequence length="226" mass="25939">MKMDANFDEDDRITMNRAARTARSRRRMDNVRRRTVPDEQTILDDTLSHIRPASSISADVIGGEINTEGWLESKQSLLKHASGTTDEESDDENKQIKTENTKNKTTKNNAQIHKDNRYIMKKTAIQGLMTLALMINTYTQIKNLVLTGTRHKFYYIVLLVNVLLLIAQIVVGIFVIVIIRTESKENRKKEEETYVQQLNDVIIFLVTVVIMLNIVLSTFSVFVYDS</sequence>
<gene>
    <name evidence="9" type="ORF">KUTeg_001838</name>
</gene>
<keyword evidence="6 8" id="KW-0472">Membrane</keyword>
<keyword evidence="3 8" id="KW-0812">Transmembrane</keyword>
<comment type="similarity">
    <text evidence="2">Belongs to the ninjurin family.</text>
</comment>
<evidence type="ECO:0000256" key="4">
    <source>
        <dbReference type="ARBA" id="ARBA00022889"/>
    </source>
</evidence>
<accession>A0ABQ9FU17</accession>
<comment type="subcellular location">
    <subcellularLocation>
        <location evidence="1">Membrane</location>
        <topology evidence="1">Multi-pass membrane protein</topology>
    </subcellularLocation>
</comment>
<evidence type="ECO:0000256" key="3">
    <source>
        <dbReference type="ARBA" id="ARBA00022692"/>
    </source>
</evidence>
<proteinExistence type="inferred from homology"/>
<evidence type="ECO:0000256" key="1">
    <source>
        <dbReference type="ARBA" id="ARBA00004141"/>
    </source>
</evidence>
<name>A0ABQ9FU17_TEGGR</name>
<evidence type="ECO:0000256" key="2">
    <source>
        <dbReference type="ARBA" id="ARBA00008141"/>
    </source>
</evidence>
<evidence type="ECO:0000256" key="5">
    <source>
        <dbReference type="ARBA" id="ARBA00022989"/>
    </source>
</evidence>
<dbReference type="Pfam" id="PF04923">
    <property type="entry name" value="Ninjurin"/>
    <property type="match status" value="1"/>
</dbReference>
<evidence type="ECO:0000313" key="9">
    <source>
        <dbReference type="EMBL" id="KAJ8320251.1"/>
    </source>
</evidence>
<dbReference type="Proteomes" id="UP001217089">
    <property type="component" value="Unassembled WGS sequence"/>
</dbReference>
<reference evidence="9 10" key="1">
    <citation type="submission" date="2022-12" db="EMBL/GenBank/DDBJ databases">
        <title>Chromosome-level genome of Tegillarca granosa.</title>
        <authorList>
            <person name="Kim J."/>
        </authorList>
    </citation>
    <scope>NUCLEOTIDE SEQUENCE [LARGE SCALE GENOMIC DNA]</scope>
    <source>
        <strain evidence="9">Teg-2019</strain>
        <tissue evidence="9">Adductor muscle</tissue>
    </source>
</reference>
<comment type="caution">
    <text evidence="9">The sequence shown here is derived from an EMBL/GenBank/DDBJ whole genome shotgun (WGS) entry which is preliminary data.</text>
</comment>
<evidence type="ECO:0000256" key="8">
    <source>
        <dbReference type="SAM" id="Phobius"/>
    </source>
</evidence>
<evidence type="ECO:0000256" key="6">
    <source>
        <dbReference type="ARBA" id="ARBA00023136"/>
    </source>
</evidence>
<evidence type="ECO:0000256" key="7">
    <source>
        <dbReference type="SAM" id="MobiDB-lite"/>
    </source>
</evidence>
<organism evidence="9 10">
    <name type="scientific">Tegillarca granosa</name>
    <name type="common">Malaysian cockle</name>
    <name type="synonym">Anadara granosa</name>
    <dbReference type="NCBI Taxonomy" id="220873"/>
    <lineage>
        <taxon>Eukaryota</taxon>
        <taxon>Metazoa</taxon>
        <taxon>Spiralia</taxon>
        <taxon>Lophotrochozoa</taxon>
        <taxon>Mollusca</taxon>
        <taxon>Bivalvia</taxon>
        <taxon>Autobranchia</taxon>
        <taxon>Pteriomorphia</taxon>
        <taxon>Arcoida</taxon>
        <taxon>Arcoidea</taxon>
        <taxon>Arcidae</taxon>
        <taxon>Tegillarca</taxon>
    </lineage>
</organism>
<dbReference type="PANTHER" id="PTHR12316:SF17">
    <property type="entry name" value="NINJURIN C, ISOFORM D"/>
    <property type="match status" value="1"/>
</dbReference>
<feature type="transmembrane region" description="Helical" evidence="8">
    <location>
        <begin position="123"/>
        <end position="141"/>
    </location>
</feature>
<evidence type="ECO:0008006" key="11">
    <source>
        <dbReference type="Google" id="ProtNLM"/>
    </source>
</evidence>